<dbReference type="InterPro" id="IPR020583">
    <property type="entry name" value="Inositol_monoP_metal-BS"/>
</dbReference>
<dbReference type="Proteomes" id="UP001477672">
    <property type="component" value="Unassembled WGS sequence"/>
</dbReference>
<dbReference type="SUPFAM" id="SSF56655">
    <property type="entry name" value="Carbohydrate phosphatase"/>
    <property type="match status" value="1"/>
</dbReference>
<dbReference type="PRINTS" id="PR01959">
    <property type="entry name" value="SBIMPHPHTASE"/>
</dbReference>
<dbReference type="CDD" id="cd01639">
    <property type="entry name" value="IMPase"/>
    <property type="match status" value="1"/>
</dbReference>
<dbReference type="GO" id="GO:0016787">
    <property type="term" value="F:hydrolase activity"/>
    <property type="evidence" value="ECO:0007669"/>
    <property type="project" value="UniProtKB-KW"/>
</dbReference>
<keyword evidence="3 6" id="KW-0479">Metal-binding</keyword>
<dbReference type="RefSeq" id="WP_349215827.1">
    <property type="nucleotide sequence ID" value="NZ_JBBMFA010000085.1"/>
</dbReference>
<dbReference type="InterPro" id="IPR022337">
    <property type="entry name" value="Inositol_monophosphatase_SuhB"/>
</dbReference>
<evidence type="ECO:0000256" key="1">
    <source>
        <dbReference type="ARBA" id="ARBA00001033"/>
    </source>
</evidence>
<protein>
    <recommendedName>
        <fullName evidence="6">Inositol-1-monophosphatase</fullName>
        <ecNumber evidence="6">3.1.3.25</ecNumber>
    </recommendedName>
</protein>
<dbReference type="PROSITE" id="PS00629">
    <property type="entry name" value="IMP_1"/>
    <property type="match status" value="1"/>
</dbReference>
<evidence type="ECO:0000256" key="5">
    <source>
        <dbReference type="ARBA" id="ARBA00022842"/>
    </source>
</evidence>
<dbReference type="PANTHER" id="PTHR20854:SF4">
    <property type="entry name" value="INOSITOL-1-MONOPHOSPHATASE-RELATED"/>
    <property type="match status" value="1"/>
</dbReference>
<dbReference type="PANTHER" id="PTHR20854">
    <property type="entry name" value="INOSITOL MONOPHOSPHATASE"/>
    <property type="match status" value="1"/>
</dbReference>
<keyword evidence="4 6" id="KW-0378">Hydrolase</keyword>
<evidence type="ECO:0000313" key="8">
    <source>
        <dbReference type="Proteomes" id="UP001477672"/>
    </source>
</evidence>
<proteinExistence type="inferred from homology"/>
<evidence type="ECO:0000256" key="2">
    <source>
        <dbReference type="ARBA" id="ARBA00001946"/>
    </source>
</evidence>
<accession>A0ABV1GEZ9</accession>
<dbReference type="Gene3D" id="3.40.190.80">
    <property type="match status" value="1"/>
</dbReference>
<keyword evidence="8" id="KW-1185">Reference proteome</keyword>
<evidence type="ECO:0000256" key="3">
    <source>
        <dbReference type="ARBA" id="ARBA00022723"/>
    </source>
</evidence>
<dbReference type="Pfam" id="PF00459">
    <property type="entry name" value="Inositol_P"/>
    <property type="match status" value="1"/>
</dbReference>
<comment type="catalytic activity">
    <reaction evidence="1 6">
        <text>a myo-inositol phosphate + H2O = myo-inositol + phosphate</text>
        <dbReference type="Rhea" id="RHEA:24056"/>
        <dbReference type="ChEBI" id="CHEBI:15377"/>
        <dbReference type="ChEBI" id="CHEBI:17268"/>
        <dbReference type="ChEBI" id="CHEBI:43474"/>
        <dbReference type="ChEBI" id="CHEBI:84139"/>
        <dbReference type="EC" id="3.1.3.25"/>
    </reaction>
</comment>
<dbReference type="PRINTS" id="PR00377">
    <property type="entry name" value="IMPHPHTASES"/>
</dbReference>
<evidence type="ECO:0000256" key="4">
    <source>
        <dbReference type="ARBA" id="ARBA00022801"/>
    </source>
</evidence>
<dbReference type="EMBL" id="JBBMFA010000085">
    <property type="protein sequence ID" value="MEQ2520334.1"/>
    <property type="molecule type" value="Genomic_DNA"/>
</dbReference>
<dbReference type="InterPro" id="IPR033942">
    <property type="entry name" value="IMPase"/>
</dbReference>
<gene>
    <name evidence="7" type="ORF">WMO24_07815</name>
</gene>
<evidence type="ECO:0000256" key="6">
    <source>
        <dbReference type="RuleBase" id="RU364068"/>
    </source>
</evidence>
<organism evidence="7 8">
    <name type="scientific">Ruthenibacterium intestinale</name>
    <dbReference type="NCBI Taxonomy" id="3133163"/>
    <lineage>
        <taxon>Bacteria</taxon>
        <taxon>Bacillati</taxon>
        <taxon>Bacillota</taxon>
        <taxon>Clostridia</taxon>
        <taxon>Eubacteriales</taxon>
        <taxon>Oscillospiraceae</taxon>
        <taxon>Ruthenibacterium</taxon>
    </lineage>
</organism>
<sequence length="265" mass="28990">MISAEKKMLLAQQVEAIARKAGKWMAGHKISQVTTKGGVSNVVTDIDIQCQRLIIEECTRCLPESVILAEEENRQQIGEEFTWVIDPIDGTTNYLYDYRHSCVSIALYYQKEGLIGVVYDPYLDECFVGIEGVGSTCNGQTIRVSGNDFSHALMMVGTAPYNKEMADKTFAVLKRLFVETRDIRRSGSAALDLCYLACGRIDGFFEPVLQPWDYGAGSILVRNAGGTLEAMTEGALTQLKPTGIIASNGTCHAALRSVILEGETG</sequence>
<comment type="cofactor">
    <cofactor evidence="2 6">
        <name>Mg(2+)</name>
        <dbReference type="ChEBI" id="CHEBI:18420"/>
    </cofactor>
</comment>
<dbReference type="EC" id="3.1.3.25" evidence="6"/>
<dbReference type="InterPro" id="IPR000760">
    <property type="entry name" value="Inositol_monophosphatase-like"/>
</dbReference>
<keyword evidence="5 6" id="KW-0460">Magnesium</keyword>
<dbReference type="Gene3D" id="3.30.540.10">
    <property type="entry name" value="Fructose-1,6-Bisphosphatase, subunit A, domain 1"/>
    <property type="match status" value="1"/>
</dbReference>
<name>A0ABV1GEZ9_9FIRM</name>
<comment type="caution">
    <text evidence="7">The sequence shown here is derived from an EMBL/GenBank/DDBJ whole genome shotgun (WGS) entry which is preliminary data.</text>
</comment>
<reference evidence="7 8" key="1">
    <citation type="submission" date="2024-03" db="EMBL/GenBank/DDBJ databases">
        <title>Human intestinal bacterial collection.</title>
        <authorList>
            <person name="Pauvert C."/>
            <person name="Hitch T.C.A."/>
            <person name="Clavel T."/>
        </authorList>
    </citation>
    <scope>NUCLEOTIDE SEQUENCE [LARGE SCALE GENOMIC DNA]</scope>
    <source>
        <strain evidence="7 8">CLA-JM-H11</strain>
    </source>
</reference>
<evidence type="ECO:0000313" key="7">
    <source>
        <dbReference type="EMBL" id="MEQ2520334.1"/>
    </source>
</evidence>
<comment type="similarity">
    <text evidence="6">Belongs to the inositol monophosphatase superfamily.</text>
</comment>